<name>A0A2D4LUY2_9SAUR</name>
<sequence>MTCSRRRSNRKKKRITLHVKNTGICPKINGNGFDGIFESITVKIHGRCNTKSTVNIHFQLSRQEKLDNFQKQKKPEEIIMANLVNPTISISGKPSRKFLTGVVENFLLQSF</sequence>
<dbReference type="EMBL" id="IACM01047351">
    <property type="protein sequence ID" value="LAB24473.1"/>
    <property type="molecule type" value="Transcribed_RNA"/>
</dbReference>
<dbReference type="AlphaFoldDB" id="A0A2D4LUY2"/>
<reference evidence="1" key="2">
    <citation type="submission" date="2017-11" db="EMBL/GenBank/DDBJ databases">
        <title>Coralsnake Venomics: Analyses of Venom Gland Transcriptomes and Proteomes of Six Brazilian Taxa.</title>
        <authorList>
            <person name="Aird S.D."/>
            <person name="Jorge da Silva N."/>
            <person name="Qiu L."/>
            <person name="Villar-Briones A."/>
            <person name="Aparecida-Saddi V."/>
            <person name="Campos-Telles M.P."/>
            <person name="Grau M."/>
            <person name="Mikheyev A.S."/>
        </authorList>
    </citation>
    <scope>NUCLEOTIDE SEQUENCE</scope>
    <source>
        <tissue evidence="1">Venom_gland</tissue>
    </source>
</reference>
<proteinExistence type="predicted"/>
<organism evidence="1">
    <name type="scientific">Micrurus spixii</name>
    <name type="common">Amazon coral snake</name>
    <dbReference type="NCBI Taxonomy" id="129469"/>
    <lineage>
        <taxon>Eukaryota</taxon>
        <taxon>Metazoa</taxon>
        <taxon>Chordata</taxon>
        <taxon>Craniata</taxon>
        <taxon>Vertebrata</taxon>
        <taxon>Euteleostomi</taxon>
        <taxon>Lepidosauria</taxon>
        <taxon>Squamata</taxon>
        <taxon>Bifurcata</taxon>
        <taxon>Unidentata</taxon>
        <taxon>Episquamata</taxon>
        <taxon>Toxicofera</taxon>
        <taxon>Serpentes</taxon>
        <taxon>Colubroidea</taxon>
        <taxon>Elapidae</taxon>
        <taxon>Elapinae</taxon>
        <taxon>Micrurus</taxon>
    </lineage>
</organism>
<accession>A0A2D4LUY2</accession>
<protein>
    <submittedName>
        <fullName evidence="1">Uncharacterized protein</fullName>
    </submittedName>
</protein>
<reference evidence="1" key="1">
    <citation type="submission" date="2017-07" db="EMBL/GenBank/DDBJ databases">
        <authorList>
            <person name="Mikheyev A."/>
            <person name="Grau M."/>
        </authorList>
    </citation>
    <scope>NUCLEOTIDE SEQUENCE</scope>
    <source>
        <tissue evidence="1">Venom_gland</tissue>
    </source>
</reference>
<evidence type="ECO:0000313" key="1">
    <source>
        <dbReference type="EMBL" id="LAB24473.1"/>
    </source>
</evidence>